<proteinExistence type="predicted"/>
<feature type="region of interest" description="Disordered" evidence="2">
    <location>
        <begin position="571"/>
        <end position="611"/>
    </location>
</feature>
<protein>
    <submittedName>
        <fullName evidence="3">Mar-binding filament-like protein 1-1</fullName>
    </submittedName>
</protein>
<dbReference type="PANTHER" id="PTHR43941">
    <property type="entry name" value="STRUCTURAL MAINTENANCE OF CHROMOSOMES PROTEIN 2"/>
    <property type="match status" value="1"/>
</dbReference>
<dbReference type="GO" id="GO:0003682">
    <property type="term" value="F:chromatin binding"/>
    <property type="evidence" value="ECO:0007669"/>
    <property type="project" value="TreeGrafter"/>
</dbReference>
<comment type="caution">
    <text evidence="3">The sequence shown here is derived from an EMBL/GenBank/DDBJ whole genome shotgun (WGS) entry which is preliminary data.</text>
</comment>
<dbReference type="Proteomes" id="UP000237347">
    <property type="component" value="Unassembled WGS sequence"/>
</dbReference>
<evidence type="ECO:0000256" key="2">
    <source>
        <dbReference type="SAM" id="MobiDB-lite"/>
    </source>
</evidence>
<dbReference type="GO" id="GO:0000793">
    <property type="term" value="C:condensed chromosome"/>
    <property type="evidence" value="ECO:0007669"/>
    <property type="project" value="TreeGrafter"/>
</dbReference>
<feature type="coiled-coil region" evidence="1">
    <location>
        <begin position="99"/>
        <end position="373"/>
    </location>
</feature>
<evidence type="ECO:0000313" key="3">
    <source>
        <dbReference type="EMBL" id="KAK7816637.1"/>
    </source>
</evidence>
<dbReference type="GO" id="GO:0000785">
    <property type="term" value="C:chromatin"/>
    <property type="evidence" value="ECO:0007669"/>
    <property type="project" value="TreeGrafter"/>
</dbReference>
<dbReference type="Gene3D" id="1.10.287.1490">
    <property type="match status" value="1"/>
</dbReference>
<gene>
    <name evidence="3" type="primary">MFP1-1</name>
    <name evidence="3" type="ORF">CFP56_043892</name>
</gene>
<dbReference type="AlphaFoldDB" id="A0AAW0IQD9"/>
<organism evidence="3 4">
    <name type="scientific">Quercus suber</name>
    <name type="common">Cork oak</name>
    <dbReference type="NCBI Taxonomy" id="58331"/>
    <lineage>
        <taxon>Eukaryota</taxon>
        <taxon>Viridiplantae</taxon>
        <taxon>Streptophyta</taxon>
        <taxon>Embryophyta</taxon>
        <taxon>Tracheophyta</taxon>
        <taxon>Spermatophyta</taxon>
        <taxon>Magnoliopsida</taxon>
        <taxon>eudicotyledons</taxon>
        <taxon>Gunneridae</taxon>
        <taxon>Pentapetalae</taxon>
        <taxon>rosids</taxon>
        <taxon>fabids</taxon>
        <taxon>Fagales</taxon>
        <taxon>Fagaceae</taxon>
        <taxon>Quercus</taxon>
    </lineage>
</organism>
<reference evidence="3 4" key="1">
    <citation type="journal article" date="2018" name="Sci. Data">
        <title>The draft genome sequence of cork oak.</title>
        <authorList>
            <person name="Ramos A.M."/>
            <person name="Usie A."/>
            <person name="Barbosa P."/>
            <person name="Barros P.M."/>
            <person name="Capote T."/>
            <person name="Chaves I."/>
            <person name="Simoes F."/>
            <person name="Abreu I."/>
            <person name="Carrasquinho I."/>
            <person name="Faro C."/>
            <person name="Guimaraes J.B."/>
            <person name="Mendonca D."/>
            <person name="Nobrega F."/>
            <person name="Rodrigues L."/>
            <person name="Saibo N.J.M."/>
            <person name="Varela M.C."/>
            <person name="Egas C."/>
            <person name="Matos J."/>
            <person name="Miguel C.M."/>
            <person name="Oliveira M.M."/>
            <person name="Ricardo C.P."/>
            <person name="Goncalves S."/>
        </authorList>
    </citation>
    <scope>NUCLEOTIDE SEQUENCE [LARGE SCALE GENOMIC DNA]</scope>
    <source>
        <strain evidence="4">cv. HL8</strain>
    </source>
</reference>
<keyword evidence="4" id="KW-1185">Reference proteome</keyword>
<feature type="compositionally biased region" description="Polar residues" evidence="2">
    <location>
        <begin position="573"/>
        <end position="588"/>
    </location>
</feature>
<dbReference type="GO" id="GO:0000796">
    <property type="term" value="C:condensin complex"/>
    <property type="evidence" value="ECO:0007669"/>
    <property type="project" value="TreeGrafter"/>
</dbReference>
<dbReference type="GO" id="GO:0007076">
    <property type="term" value="P:mitotic chromosome condensation"/>
    <property type="evidence" value="ECO:0007669"/>
    <property type="project" value="TreeGrafter"/>
</dbReference>
<evidence type="ECO:0000256" key="1">
    <source>
        <dbReference type="SAM" id="Coils"/>
    </source>
</evidence>
<dbReference type="EMBL" id="PKMF04000929">
    <property type="protein sequence ID" value="KAK7816637.1"/>
    <property type="molecule type" value="Genomic_DNA"/>
</dbReference>
<feature type="compositionally biased region" description="Basic residues" evidence="2">
    <location>
        <begin position="601"/>
        <end position="611"/>
    </location>
</feature>
<accession>A0AAW0IQD9</accession>
<dbReference type="PANTHER" id="PTHR43941:SF5">
    <property type="entry name" value="ELKS_RAB6-INTERACTING_CAST FAMILY PROTEIN"/>
    <property type="match status" value="1"/>
</dbReference>
<sequence>MGFFVGSSCFLHSPLCQSRFLASSSSSSSQPMFLYSCTRNAETKRKNIAPMASMHHEDPNHSVHLKRRAILFVGITVLPLLQLKARALEGLATEESELMKPEENQNAEMKSQLKEKEAAIASLERNFESKLLKEQEERTKQLRKAKEEQQTLLSQLNAANRTITGNIQNLRSSLSEKELELNNLNFTYKQTKDELAKAHSEIQGMEGEYLKIQKELESKNSMVDELNTIVSSLTFERDDYKRKLDVIKEEYNDLKSSSEKKAASDAKLLGEKEEELKRLKQKLELALNEVSENQAIIADLTQERDSLRGTLDTELNNVKHLKLELQNSQEALGKCRNEVSDLTSQLKQSINLCSELESEISRVQAEFSEVREALQRSLDEAKLSSEVLAGEITAVKEVLKKTNEELQFVSHELTTTVEDRDRLQQELVGVYKKAENVANDLKEEKNVVSSLSKELQTLEKQILKDKEARRSLETDLEEATKSLDEMNRNVFVLSRDLEKANSQISDLEDEKEVLYKSLTEQKNVSREAQDNMEDAHNLVMRLGKERESLEKRAKKLEGELASAKGEILRARSHINSSKAHVNNQQPQQEEAEGNVAVTAKKNVRRRKASSQ</sequence>
<evidence type="ECO:0000313" key="4">
    <source>
        <dbReference type="Proteomes" id="UP000237347"/>
    </source>
</evidence>
<name>A0AAW0IQD9_QUESU</name>
<keyword evidence="1" id="KW-0175">Coiled coil</keyword>